<dbReference type="Proteomes" id="UP000283586">
    <property type="component" value="Unassembled WGS sequence"/>
</dbReference>
<dbReference type="PANTHER" id="PTHR43649">
    <property type="entry name" value="ARABINOSE-BINDING PROTEIN-RELATED"/>
    <property type="match status" value="1"/>
</dbReference>
<evidence type="ECO:0000313" key="8">
    <source>
        <dbReference type="Proteomes" id="UP000283586"/>
    </source>
</evidence>
<keyword evidence="2" id="KW-0732">Signal</keyword>
<evidence type="ECO:0000256" key="2">
    <source>
        <dbReference type="ARBA" id="ARBA00022729"/>
    </source>
</evidence>
<organism evidence="7 8">
    <name type="scientific">Roseburia intestinalis</name>
    <dbReference type="NCBI Taxonomy" id="166486"/>
    <lineage>
        <taxon>Bacteria</taxon>
        <taxon>Bacillati</taxon>
        <taxon>Bacillota</taxon>
        <taxon>Clostridia</taxon>
        <taxon>Lachnospirales</taxon>
        <taxon>Lachnospiraceae</taxon>
        <taxon>Roseburia</taxon>
    </lineage>
</organism>
<protein>
    <submittedName>
        <fullName evidence="7">Extracellular solute-binding protein</fullName>
    </submittedName>
</protein>
<evidence type="ECO:0000313" key="7">
    <source>
        <dbReference type="EMBL" id="RHN12105.1"/>
    </source>
</evidence>
<comment type="caution">
    <text evidence="7">The sequence shown here is derived from an EMBL/GenBank/DDBJ whole genome shotgun (WGS) entry which is preliminary data.</text>
</comment>
<gene>
    <name evidence="7" type="ORF">DWZ31_01240</name>
</gene>
<reference evidence="7 8" key="1">
    <citation type="submission" date="2018-08" db="EMBL/GenBank/DDBJ databases">
        <title>A genome reference for cultivated species of the human gut microbiota.</title>
        <authorList>
            <person name="Zou Y."/>
            <person name="Xue W."/>
            <person name="Luo G."/>
        </authorList>
    </citation>
    <scope>NUCLEOTIDE SEQUENCE [LARGE SCALE GENOMIC DNA]</scope>
    <source>
        <strain evidence="7 8">AF31-21AC</strain>
    </source>
</reference>
<dbReference type="SUPFAM" id="SSF53850">
    <property type="entry name" value="Periplasmic binding protein-like II"/>
    <property type="match status" value="1"/>
</dbReference>
<dbReference type="PANTHER" id="PTHR43649:SF33">
    <property type="entry name" value="POLYGALACTURONAN_RHAMNOGALACTURONAN-BINDING PROTEIN YTCQ"/>
    <property type="match status" value="1"/>
</dbReference>
<sequence length="559" mass="60892">MVMYEQDMKALTSEQCRNKFFPNKEVLMKKKVVSVLMAAAMVAGMAGCGSSNTGNAGTTNSNASTNNEATTESGDASASTATDSDVEKPEEITIMVDGTVFTQENGQAEFIAKLEDLLGMKINVIQPDHDAYYDVVGQTVASGDWPDVMILSSTYYAGYAEQGVLWDMTDAYASSDLKTRQDAYGSTGVIDGVRLDGKLYGMPAARGNGCVTYVKKAWLDNCGLDVPTNYDEYLAMLEAFTTGDPDGNGVNGDTYGVSAAGFIGTEAPYTNYLPEFYQDANPSFYKAEDGTWKDGFTEDSMKSALERMAAAYKEGVIDPTTLTNGTSDCRNKFYDDSFGVFTYWAGTWATNLKTNLEANGKDGELVALPPIAEVGQYLDRVPPVWCITSACENPEGVFKYFIEPMQDGGDVQFLWTYGVEGIHWSTAAETLFAGTENEKTYADGEFHMLENREKEGTQYTKAHIDPMLALVELANDPQEESVAAEAKESAQLFNDNCKAADLVPTTDEMSEYNGDLTTLKNELIAKVVMGELTVDDAYAQFESNHGAEWSQAIVDSLNK</sequence>
<keyword evidence="5" id="KW-0449">Lipoprotein</keyword>
<keyword evidence="1" id="KW-1003">Cell membrane</keyword>
<evidence type="ECO:0000256" key="5">
    <source>
        <dbReference type="ARBA" id="ARBA00023288"/>
    </source>
</evidence>
<feature type="compositionally biased region" description="Low complexity" evidence="6">
    <location>
        <begin position="50"/>
        <end position="83"/>
    </location>
</feature>
<dbReference type="InterPro" id="IPR006059">
    <property type="entry name" value="SBP"/>
</dbReference>
<dbReference type="EMBL" id="QRQN01000001">
    <property type="protein sequence ID" value="RHN12105.1"/>
    <property type="molecule type" value="Genomic_DNA"/>
</dbReference>
<dbReference type="AlphaFoldDB" id="A0A3R6P7S5"/>
<feature type="region of interest" description="Disordered" evidence="6">
    <location>
        <begin position="50"/>
        <end position="89"/>
    </location>
</feature>
<evidence type="ECO:0000256" key="1">
    <source>
        <dbReference type="ARBA" id="ARBA00022475"/>
    </source>
</evidence>
<dbReference type="InterPro" id="IPR050490">
    <property type="entry name" value="Bact_solute-bd_prot1"/>
</dbReference>
<evidence type="ECO:0000256" key="6">
    <source>
        <dbReference type="SAM" id="MobiDB-lite"/>
    </source>
</evidence>
<keyword evidence="3" id="KW-0472">Membrane</keyword>
<dbReference type="Gene3D" id="3.40.190.10">
    <property type="entry name" value="Periplasmic binding protein-like II"/>
    <property type="match status" value="2"/>
</dbReference>
<evidence type="ECO:0000256" key="4">
    <source>
        <dbReference type="ARBA" id="ARBA00023139"/>
    </source>
</evidence>
<name>A0A3R6P7S5_9FIRM</name>
<dbReference type="Pfam" id="PF13416">
    <property type="entry name" value="SBP_bac_8"/>
    <property type="match status" value="1"/>
</dbReference>
<accession>A0A3R6P7S5</accession>
<evidence type="ECO:0000256" key="3">
    <source>
        <dbReference type="ARBA" id="ARBA00023136"/>
    </source>
</evidence>
<proteinExistence type="predicted"/>
<keyword evidence="4" id="KW-0564">Palmitate</keyword>